<evidence type="ECO:0000313" key="3">
    <source>
        <dbReference type="EMBL" id="TRU53806.1"/>
    </source>
</evidence>
<protein>
    <submittedName>
        <fullName evidence="2">Transposase</fullName>
    </submittedName>
</protein>
<reference evidence="2 4" key="1">
    <citation type="submission" date="2019-01" db="EMBL/GenBank/DDBJ databases">
        <title>Coherence of Microcystis species and biogeography revealed through population genomics.</title>
        <authorList>
            <person name="Perez-Carrascal O.M."/>
            <person name="Terrat Y."/>
            <person name="Giani A."/>
            <person name="Fortin N."/>
            <person name="Tromas N."/>
            <person name="Shapiro B.J."/>
        </authorList>
    </citation>
    <scope>NUCLEOTIDE SEQUENCE [LARGE SCALE GENOMIC DNA]</scope>
    <source>
        <strain evidence="2">Ma_QC_Ch_20071001_S25D</strain>
    </source>
</reference>
<evidence type="ECO:0000256" key="1">
    <source>
        <dbReference type="SAM" id="MobiDB-lite"/>
    </source>
</evidence>
<sequence length="42" mass="4433">SKNILAAGLAVSVCRATIRPEQSKTVKAGAEPRKGKKQKPKS</sequence>
<dbReference type="EMBL" id="SFBE01000052">
    <property type="protein sequence ID" value="TRU53806.1"/>
    <property type="molecule type" value="Genomic_DNA"/>
</dbReference>
<feature type="non-terminal residue" evidence="2">
    <location>
        <position position="1"/>
    </location>
</feature>
<feature type="region of interest" description="Disordered" evidence="1">
    <location>
        <begin position="20"/>
        <end position="42"/>
    </location>
</feature>
<dbReference type="AlphaFoldDB" id="A0A552FZL4"/>
<gene>
    <name evidence="3" type="ORF">EWV57_02970</name>
    <name evidence="2" type="ORF">EWV57_06120</name>
</gene>
<dbReference type="Proteomes" id="UP000316958">
    <property type="component" value="Unassembled WGS sequence"/>
</dbReference>
<dbReference type="EMBL" id="SFBE01000106">
    <property type="protein sequence ID" value="TRU52151.1"/>
    <property type="molecule type" value="Genomic_DNA"/>
</dbReference>
<evidence type="ECO:0000313" key="2">
    <source>
        <dbReference type="EMBL" id="TRU52151.1"/>
    </source>
</evidence>
<accession>A0A552FZL4</accession>
<evidence type="ECO:0000313" key="4">
    <source>
        <dbReference type="Proteomes" id="UP000316958"/>
    </source>
</evidence>
<name>A0A552FZL4_MICAE</name>
<organism evidence="2 4">
    <name type="scientific">Microcystis aeruginosa Ma_QC_Ch_20071001_S25D</name>
    <dbReference type="NCBI Taxonomy" id="2486250"/>
    <lineage>
        <taxon>Bacteria</taxon>
        <taxon>Bacillati</taxon>
        <taxon>Cyanobacteriota</taxon>
        <taxon>Cyanophyceae</taxon>
        <taxon>Oscillatoriophycideae</taxon>
        <taxon>Chroococcales</taxon>
        <taxon>Microcystaceae</taxon>
        <taxon>Microcystis</taxon>
    </lineage>
</organism>
<comment type="caution">
    <text evidence="2">The sequence shown here is derived from an EMBL/GenBank/DDBJ whole genome shotgun (WGS) entry which is preliminary data.</text>
</comment>
<proteinExistence type="predicted"/>